<name>A0ABV3ZKF9_9BACT</name>
<feature type="compositionally biased region" description="Acidic residues" evidence="1">
    <location>
        <begin position="48"/>
        <end position="71"/>
    </location>
</feature>
<dbReference type="EMBL" id="JAULBC010000008">
    <property type="protein sequence ID" value="MEX6690369.1"/>
    <property type="molecule type" value="Genomic_DNA"/>
</dbReference>
<feature type="compositionally biased region" description="Basic and acidic residues" evidence="1">
    <location>
        <begin position="14"/>
        <end position="38"/>
    </location>
</feature>
<gene>
    <name evidence="2" type="ORF">QTN47_22855</name>
</gene>
<comment type="caution">
    <text evidence="2">The sequence shown here is derived from an EMBL/GenBank/DDBJ whole genome shotgun (WGS) entry which is preliminary data.</text>
</comment>
<organism evidence="2 3">
    <name type="scientific">Danxiaibacter flavus</name>
    <dbReference type="NCBI Taxonomy" id="3049108"/>
    <lineage>
        <taxon>Bacteria</taxon>
        <taxon>Pseudomonadati</taxon>
        <taxon>Bacteroidota</taxon>
        <taxon>Chitinophagia</taxon>
        <taxon>Chitinophagales</taxon>
        <taxon>Chitinophagaceae</taxon>
        <taxon>Danxiaibacter</taxon>
    </lineage>
</organism>
<feature type="region of interest" description="Disordered" evidence="1">
    <location>
        <begin position="1"/>
        <end position="90"/>
    </location>
</feature>
<evidence type="ECO:0000256" key="1">
    <source>
        <dbReference type="SAM" id="MobiDB-lite"/>
    </source>
</evidence>
<protein>
    <submittedName>
        <fullName evidence="2">Uncharacterized protein</fullName>
    </submittedName>
</protein>
<dbReference type="Proteomes" id="UP001560573">
    <property type="component" value="Unassembled WGS sequence"/>
</dbReference>
<keyword evidence="3" id="KW-1185">Reference proteome</keyword>
<sequence>MDKKKNQQQASSGEDEKFPGYPHYPEKEDIYNKDKKEEFVDDSVPLSEDLDVPGSELDDSDEIIGEEDEENNYYSLGGDEKNSLEEDEGD</sequence>
<evidence type="ECO:0000313" key="2">
    <source>
        <dbReference type="EMBL" id="MEX6690369.1"/>
    </source>
</evidence>
<proteinExistence type="predicted"/>
<evidence type="ECO:0000313" key="3">
    <source>
        <dbReference type="Proteomes" id="UP001560573"/>
    </source>
</evidence>
<reference evidence="2 3" key="1">
    <citation type="submission" date="2023-07" db="EMBL/GenBank/DDBJ databases">
        <authorList>
            <person name="Lian W.-H."/>
        </authorList>
    </citation>
    <scope>NUCLEOTIDE SEQUENCE [LARGE SCALE GENOMIC DNA]</scope>
    <source>
        <strain evidence="2 3">SYSU DXS3180</strain>
    </source>
</reference>
<accession>A0ABV3ZKF9</accession>
<dbReference type="RefSeq" id="WP_369331781.1">
    <property type="nucleotide sequence ID" value="NZ_JAULBC010000008.1"/>
</dbReference>